<dbReference type="PRINTS" id="PR00109">
    <property type="entry name" value="TYRKINASE"/>
</dbReference>
<evidence type="ECO:0000256" key="1">
    <source>
        <dbReference type="ARBA" id="ARBA00022741"/>
    </source>
</evidence>
<name>A0A3P7NYW7_DIBLA</name>
<evidence type="ECO:0000256" key="2">
    <source>
        <dbReference type="ARBA" id="ARBA00022840"/>
    </source>
</evidence>
<dbReference type="EMBL" id="UYRU01056338">
    <property type="protein sequence ID" value="VDN13422.1"/>
    <property type="molecule type" value="Genomic_DNA"/>
</dbReference>
<dbReference type="Gene3D" id="1.10.510.10">
    <property type="entry name" value="Transferase(Phosphotransferase) domain 1"/>
    <property type="match status" value="1"/>
</dbReference>
<dbReference type="GO" id="GO:0004672">
    <property type="term" value="F:protein kinase activity"/>
    <property type="evidence" value="ECO:0007669"/>
    <property type="project" value="InterPro"/>
</dbReference>
<keyword evidence="5" id="KW-1185">Reference proteome</keyword>
<sequence>MIRLTDIEHCEQVSKWRKSVQEINLEQNSANGKFRNIRLGKLNGKKFAVKLVPRKSEIFVTGFMEVAVMLDLNHENLVRLCGWDFQDKMLYIITGLVRGETLSSYVQKAIRNDLENLGLDKIALGITQGLKYLGERKLVHRGLAARNIFLDGKQAPKIGDFGLCRREGSCYPCVEVPVKWSAPEVLAKKENYSTKSDIWTHVIVLWEAYSLGHVPFFDIPNTELSGALKKAFDENRCPLQFPDDTPEPVKAVADKLGEGAVASFRVFFCVPIFATK</sequence>
<feature type="domain" description="Protein kinase" evidence="3">
    <location>
        <begin position="23"/>
        <end position="276"/>
    </location>
</feature>
<dbReference type="InterPro" id="IPR011009">
    <property type="entry name" value="Kinase-like_dom_sf"/>
</dbReference>
<evidence type="ECO:0000259" key="3">
    <source>
        <dbReference type="PROSITE" id="PS50011"/>
    </source>
</evidence>
<keyword evidence="1" id="KW-0547">Nucleotide-binding</keyword>
<dbReference type="GO" id="GO:0005524">
    <property type="term" value="F:ATP binding"/>
    <property type="evidence" value="ECO:0007669"/>
    <property type="project" value="UniProtKB-KW"/>
</dbReference>
<dbReference type="Proteomes" id="UP000281553">
    <property type="component" value="Unassembled WGS sequence"/>
</dbReference>
<dbReference type="PANTHER" id="PTHR24418">
    <property type="entry name" value="TYROSINE-PROTEIN KINASE"/>
    <property type="match status" value="1"/>
</dbReference>
<accession>A0A3P7NYW7</accession>
<gene>
    <name evidence="4" type="ORF">DILT_LOCUS9253</name>
</gene>
<evidence type="ECO:0000313" key="4">
    <source>
        <dbReference type="EMBL" id="VDN13422.1"/>
    </source>
</evidence>
<dbReference type="PROSITE" id="PS50011">
    <property type="entry name" value="PROTEIN_KINASE_DOM"/>
    <property type="match status" value="1"/>
</dbReference>
<dbReference type="Pfam" id="PF07714">
    <property type="entry name" value="PK_Tyr_Ser-Thr"/>
    <property type="match status" value="1"/>
</dbReference>
<dbReference type="InterPro" id="IPR001245">
    <property type="entry name" value="Ser-Thr/Tyr_kinase_cat_dom"/>
</dbReference>
<dbReference type="InterPro" id="IPR050198">
    <property type="entry name" value="Non-receptor_tyrosine_kinases"/>
</dbReference>
<dbReference type="AlphaFoldDB" id="A0A3P7NYW7"/>
<dbReference type="OrthoDB" id="28230at2759"/>
<evidence type="ECO:0000313" key="5">
    <source>
        <dbReference type="Proteomes" id="UP000281553"/>
    </source>
</evidence>
<dbReference type="InterPro" id="IPR000719">
    <property type="entry name" value="Prot_kinase_dom"/>
</dbReference>
<organism evidence="4 5">
    <name type="scientific">Dibothriocephalus latus</name>
    <name type="common">Fish tapeworm</name>
    <name type="synonym">Diphyllobothrium latum</name>
    <dbReference type="NCBI Taxonomy" id="60516"/>
    <lineage>
        <taxon>Eukaryota</taxon>
        <taxon>Metazoa</taxon>
        <taxon>Spiralia</taxon>
        <taxon>Lophotrochozoa</taxon>
        <taxon>Platyhelminthes</taxon>
        <taxon>Cestoda</taxon>
        <taxon>Eucestoda</taxon>
        <taxon>Diphyllobothriidea</taxon>
        <taxon>Diphyllobothriidae</taxon>
        <taxon>Dibothriocephalus</taxon>
    </lineage>
</organism>
<keyword evidence="2" id="KW-0067">ATP-binding</keyword>
<proteinExistence type="predicted"/>
<dbReference type="SUPFAM" id="SSF56112">
    <property type="entry name" value="Protein kinase-like (PK-like)"/>
    <property type="match status" value="1"/>
</dbReference>
<reference evidence="4 5" key="1">
    <citation type="submission" date="2018-11" db="EMBL/GenBank/DDBJ databases">
        <authorList>
            <consortium name="Pathogen Informatics"/>
        </authorList>
    </citation>
    <scope>NUCLEOTIDE SEQUENCE [LARGE SCALE GENOMIC DNA]</scope>
</reference>
<protein>
    <recommendedName>
        <fullName evidence="3">Protein kinase domain-containing protein</fullName>
    </recommendedName>
</protein>